<keyword evidence="2" id="KW-1185">Reference proteome</keyword>
<proteinExistence type="predicted"/>
<organism evidence="1 2">
    <name type="scientific">Acaulospora colombiana</name>
    <dbReference type="NCBI Taxonomy" id="27376"/>
    <lineage>
        <taxon>Eukaryota</taxon>
        <taxon>Fungi</taxon>
        <taxon>Fungi incertae sedis</taxon>
        <taxon>Mucoromycota</taxon>
        <taxon>Glomeromycotina</taxon>
        <taxon>Glomeromycetes</taxon>
        <taxon>Diversisporales</taxon>
        <taxon>Acaulosporaceae</taxon>
        <taxon>Acaulospora</taxon>
    </lineage>
</organism>
<protein>
    <submittedName>
        <fullName evidence="1">15560_t:CDS:1</fullName>
    </submittedName>
</protein>
<sequence length="83" mass="9232">MLGRIDLTDIGDESTPLALETNKKRQLNPTYNLWSPAPNSVPSTTLQLDDHMFVVGDITNVQASKTVIKEKSNVCKTDIFNEL</sequence>
<gene>
    <name evidence="1" type="ORF">ACOLOM_LOCUS249</name>
</gene>
<evidence type="ECO:0000313" key="2">
    <source>
        <dbReference type="Proteomes" id="UP000789525"/>
    </source>
</evidence>
<name>A0ACA9JXP0_9GLOM</name>
<accession>A0ACA9JXP0</accession>
<dbReference type="Proteomes" id="UP000789525">
    <property type="component" value="Unassembled WGS sequence"/>
</dbReference>
<reference evidence="1" key="1">
    <citation type="submission" date="2021-06" db="EMBL/GenBank/DDBJ databases">
        <authorList>
            <person name="Kallberg Y."/>
            <person name="Tangrot J."/>
            <person name="Rosling A."/>
        </authorList>
    </citation>
    <scope>NUCLEOTIDE SEQUENCE</scope>
    <source>
        <strain evidence="1">CL356</strain>
    </source>
</reference>
<comment type="caution">
    <text evidence="1">The sequence shown here is derived from an EMBL/GenBank/DDBJ whole genome shotgun (WGS) entry which is preliminary data.</text>
</comment>
<dbReference type="EMBL" id="CAJVPT010000247">
    <property type="protein sequence ID" value="CAG8441342.1"/>
    <property type="molecule type" value="Genomic_DNA"/>
</dbReference>
<evidence type="ECO:0000313" key="1">
    <source>
        <dbReference type="EMBL" id="CAG8441342.1"/>
    </source>
</evidence>